<feature type="region of interest" description="Disordered" evidence="1">
    <location>
        <begin position="551"/>
        <end position="618"/>
    </location>
</feature>
<proteinExistence type="predicted"/>
<comment type="caution">
    <text evidence="2">The sequence shown here is derived from an EMBL/GenBank/DDBJ whole genome shotgun (WGS) entry which is preliminary data.</text>
</comment>
<name>A0AA38R7S0_9PEZI</name>
<accession>A0AA38R7S0</accession>
<organism evidence="2 3">
    <name type="scientific">Pleurostoma richardsiae</name>
    <dbReference type="NCBI Taxonomy" id="41990"/>
    <lineage>
        <taxon>Eukaryota</taxon>
        <taxon>Fungi</taxon>
        <taxon>Dikarya</taxon>
        <taxon>Ascomycota</taxon>
        <taxon>Pezizomycotina</taxon>
        <taxon>Sordariomycetes</taxon>
        <taxon>Sordariomycetidae</taxon>
        <taxon>Calosphaeriales</taxon>
        <taxon>Pleurostomataceae</taxon>
        <taxon>Pleurostoma</taxon>
    </lineage>
</organism>
<protein>
    <submittedName>
        <fullName evidence="2">Nitrate reductase (NAD(P)H)</fullName>
    </submittedName>
</protein>
<reference evidence="2" key="1">
    <citation type="submission" date="2022-07" db="EMBL/GenBank/DDBJ databases">
        <title>Fungi with potential for degradation of polypropylene.</title>
        <authorList>
            <person name="Gostincar C."/>
        </authorList>
    </citation>
    <scope>NUCLEOTIDE SEQUENCE</scope>
    <source>
        <strain evidence="2">EXF-13308</strain>
    </source>
</reference>
<dbReference type="Proteomes" id="UP001174694">
    <property type="component" value="Unassembled WGS sequence"/>
</dbReference>
<sequence length="869" mass="95862">MGSMSKLSTAILAVPNELTVAAANFNLDFSLMKVEAPKEFHGVRDALSSYRRNEAEEGQPHVTARKLGALFEAIVPPIPNLTRAYGTRASDISSRSKAKTQQSDAGIFTAQAGIDGTSIWAAATSGRGAFAVHLLACMLARIWKSHEAISLWVELVDRRRQDINDTYNNGNATEIAAIMASGQAFSRQQLASWDSSARSWLRTADADRRRQQTQLMLIINNVRVPVNAVKDPYNSVIKAWTSAMCAMELLVQGIPQRIQDGAVLLAMSSWHLYANMEVLVDEIRGIDQDDELMNGGFITISAHGAGSDKEGVFWSLPLSRMRYYSPPVTAARHVSSETSQVSLDEFWIIVLGIVVSQWDAVCPDVGKCCRFIASLSNLINQPTISVSWLKYLADAAANYTSARSVDRCQAERLLGLGMRRCRSFLNDPELDPPSFFGLGSFPILMSKRKGSRVRRYQANAPAPPAKLEDLEGVLANASLDVEKVRSHLRDWWGHEVRGDSDGAMQQSCSFTALVFATELYSSLSGATVNIETVKQPLYEAAWAQWTVNGNRPEYEKQPMSPVTASTRSSNRRPDASSCSTPQSLFGALSASEEESLSDEQVLAEREKEDHDPDSTRGEDYSRLAASFACIAMFETGEFNIDPGSLQAVMALSTGDSIYVASDLVSDPSEKTDTQLVRRVLGNLGRPEIAFLVPPSRPMLREYDLKSWHLINHLPFDGKFEDNFSSTSLYLSFTDFEMPLDVGVRGLRDNLAVILESLVSVDDKGEHLGDLDIMSMLHSRNLTLMRECLHQAGAVTRPDLDGLISIDSWVEFFDLPRSTAIVRAYGNWQARLAIATASVQLKKRTLVLPQNACLQCLQGHDPRKFDVIVA</sequence>
<evidence type="ECO:0000256" key="1">
    <source>
        <dbReference type="SAM" id="MobiDB-lite"/>
    </source>
</evidence>
<keyword evidence="3" id="KW-1185">Reference proteome</keyword>
<evidence type="ECO:0000313" key="2">
    <source>
        <dbReference type="EMBL" id="KAJ9137738.1"/>
    </source>
</evidence>
<gene>
    <name evidence="2" type="ORF">NKR23_g8989</name>
</gene>
<dbReference type="EMBL" id="JANBVO010000033">
    <property type="protein sequence ID" value="KAJ9137738.1"/>
    <property type="molecule type" value="Genomic_DNA"/>
</dbReference>
<evidence type="ECO:0000313" key="3">
    <source>
        <dbReference type="Proteomes" id="UP001174694"/>
    </source>
</evidence>
<dbReference type="AlphaFoldDB" id="A0AA38R7S0"/>
<feature type="compositionally biased region" description="Basic and acidic residues" evidence="1">
    <location>
        <begin position="602"/>
        <end position="618"/>
    </location>
</feature>